<dbReference type="Proteomes" id="UP000269721">
    <property type="component" value="Unassembled WGS sequence"/>
</dbReference>
<dbReference type="AlphaFoldDB" id="A0A4P9VZY1"/>
<keyword evidence="2 5" id="KW-0812">Transmembrane</keyword>
<reference evidence="7" key="1">
    <citation type="journal article" date="2018" name="Nat. Microbiol.">
        <title>Leveraging single-cell genomics to expand the fungal tree of life.</title>
        <authorList>
            <person name="Ahrendt S.R."/>
            <person name="Quandt C.A."/>
            <person name="Ciobanu D."/>
            <person name="Clum A."/>
            <person name="Salamov A."/>
            <person name="Andreopoulos B."/>
            <person name="Cheng J.F."/>
            <person name="Woyke T."/>
            <person name="Pelin A."/>
            <person name="Henrissat B."/>
            <person name="Reynolds N.K."/>
            <person name="Benny G.L."/>
            <person name="Smith M.E."/>
            <person name="James T.Y."/>
            <person name="Grigoriev I.V."/>
        </authorList>
    </citation>
    <scope>NUCLEOTIDE SEQUENCE [LARGE SCALE GENOMIC DNA]</scope>
</reference>
<accession>A0A4P9VZY1</accession>
<gene>
    <name evidence="6" type="ORF">BDK51DRAFT_28365</name>
</gene>
<dbReference type="EMBL" id="ML000184">
    <property type="protein sequence ID" value="RKO84363.1"/>
    <property type="molecule type" value="Genomic_DNA"/>
</dbReference>
<feature type="transmembrane region" description="Helical" evidence="5">
    <location>
        <begin position="272"/>
        <end position="292"/>
    </location>
</feature>
<evidence type="ECO:0000256" key="1">
    <source>
        <dbReference type="ARBA" id="ARBA00004141"/>
    </source>
</evidence>
<dbReference type="OrthoDB" id="435607at2759"/>
<feature type="transmembrane region" description="Helical" evidence="5">
    <location>
        <begin position="345"/>
        <end position="363"/>
    </location>
</feature>
<feature type="transmembrane region" description="Helical" evidence="5">
    <location>
        <begin position="173"/>
        <end position="196"/>
    </location>
</feature>
<evidence type="ECO:0000256" key="5">
    <source>
        <dbReference type="SAM" id="Phobius"/>
    </source>
</evidence>
<dbReference type="Pfam" id="PF03547">
    <property type="entry name" value="Mem_trans"/>
    <property type="match status" value="1"/>
</dbReference>
<keyword evidence="3 5" id="KW-1133">Transmembrane helix</keyword>
<evidence type="ECO:0000256" key="4">
    <source>
        <dbReference type="ARBA" id="ARBA00023136"/>
    </source>
</evidence>
<dbReference type="InterPro" id="IPR004776">
    <property type="entry name" value="Mem_transp_PIN-like"/>
</dbReference>
<feature type="transmembrane region" description="Helical" evidence="5">
    <location>
        <begin position="104"/>
        <end position="125"/>
    </location>
</feature>
<feature type="transmembrane region" description="Helical" evidence="5">
    <location>
        <begin position="312"/>
        <end position="333"/>
    </location>
</feature>
<keyword evidence="7" id="KW-1185">Reference proteome</keyword>
<dbReference type="GO" id="GO:0016020">
    <property type="term" value="C:membrane"/>
    <property type="evidence" value="ECO:0007669"/>
    <property type="project" value="UniProtKB-SubCell"/>
</dbReference>
<feature type="transmembrane region" description="Helical" evidence="5">
    <location>
        <begin position="137"/>
        <end position="161"/>
    </location>
</feature>
<keyword evidence="4 5" id="KW-0472">Membrane</keyword>
<evidence type="ECO:0000313" key="6">
    <source>
        <dbReference type="EMBL" id="RKO84363.1"/>
    </source>
</evidence>
<dbReference type="GO" id="GO:0055085">
    <property type="term" value="P:transmembrane transport"/>
    <property type="evidence" value="ECO:0007669"/>
    <property type="project" value="InterPro"/>
</dbReference>
<evidence type="ECO:0000256" key="3">
    <source>
        <dbReference type="ARBA" id="ARBA00022989"/>
    </source>
</evidence>
<comment type="subcellular location">
    <subcellularLocation>
        <location evidence="1">Membrane</location>
        <topology evidence="1">Multi-pass membrane protein</topology>
    </subcellularLocation>
</comment>
<name>A0A4P9VZY1_9FUNG</name>
<evidence type="ECO:0000256" key="2">
    <source>
        <dbReference type="ARBA" id="ARBA00022692"/>
    </source>
</evidence>
<sequence>MPPPKASGVHALPSIMSSSSYAIADTTRESTMSSIPAAQLLWDSAKPVVKIFLTASGGAILFKSGAMDTHGLKMLSKVNIYLLSPPLLFTKVATGISSDDMERLGIIVLTAMCYISLGLSCGWAIKKFTNPIPNFSYAIIACSAWGNWGDIPLAVVLSLCVLPPFQTGDDTKAVAYVSIFLACFYATLWGVGYKLFAMDFREDTKKFDPEDISVDAQSLHESTLEGGMVVDNDAKDQSGVVVHPKSDSLSSRTVTARPPGVLLRIWRNVASVLNPPNIALILGFIFAFVPALKRLVYRTDGTSPPLGIFFDTLSFLAQANVPMGLISLGGGLAQASFSHIRISTVAIMVAAKLLLMPVFGYGMVELWRHFNWIRPHVLRSIEIGTTLLVMYLVSCFTMTGFIAYYLHILQ</sequence>
<protein>
    <submittedName>
        <fullName evidence="6">Membrane transport protein-domain-containing protein</fullName>
    </submittedName>
</protein>
<evidence type="ECO:0000313" key="7">
    <source>
        <dbReference type="Proteomes" id="UP000269721"/>
    </source>
</evidence>
<dbReference type="PANTHER" id="PTHR31274">
    <property type="entry name" value="PROTEIN ECM3"/>
    <property type="match status" value="1"/>
</dbReference>
<organism evidence="6 7">
    <name type="scientific">Blyttiomyces helicus</name>
    <dbReference type="NCBI Taxonomy" id="388810"/>
    <lineage>
        <taxon>Eukaryota</taxon>
        <taxon>Fungi</taxon>
        <taxon>Fungi incertae sedis</taxon>
        <taxon>Chytridiomycota</taxon>
        <taxon>Chytridiomycota incertae sedis</taxon>
        <taxon>Chytridiomycetes</taxon>
        <taxon>Chytridiomycetes incertae sedis</taxon>
        <taxon>Blyttiomyces</taxon>
    </lineage>
</organism>
<dbReference type="InterPro" id="IPR040254">
    <property type="entry name" value="Ecm3-like"/>
</dbReference>
<dbReference type="PANTHER" id="PTHR31274:SF1">
    <property type="entry name" value="AGL149CP"/>
    <property type="match status" value="1"/>
</dbReference>
<proteinExistence type="predicted"/>
<feature type="transmembrane region" description="Helical" evidence="5">
    <location>
        <begin position="383"/>
        <end position="406"/>
    </location>
</feature>